<dbReference type="Proteomes" id="UP000295729">
    <property type="component" value="Unassembled WGS sequence"/>
</dbReference>
<organism evidence="6 7">
    <name type="scientific">Marinomonas communis</name>
    <dbReference type="NCBI Taxonomy" id="28254"/>
    <lineage>
        <taxon>Bacteria</taxon>
        <taxon>Pseudomonadati</taxon>
        <taxon>Pseudomonadota</taxon>
        <taxon>Gammaproteobacteria</taxon>
        <taxon>Oceanospirillales</taxon>
        <taxon>Oceanospirillaceae</taxon>
        <taxon>Marinomonas</taxon>
    </lineage>
</organism>
<dbReference type="AlphaFoldDB" id="A0A4R6XD90"/>
<dbReference type="EMBL" id="SNZA01000001">
    <property type="protein sequence ID" value="TDR14943.1"/>
    <property type="molecule type" value="Genomic_DNA"/>
</dbReference>
<dbReference type="Gene3D" id="3.40.190.290">
    <property type="match status" value="1"/>
</dbReference>
<dbReference type="InterPro" id="IPR000847">
    <property type="entry name" value="LysR_HTH_N"/>
</dbReference>
<dbReference type="InterPro" id="IPR036388">
    <property type="entry name" value="WH-like_DNA-bd_sf"/>
</dbReference>
<dbReference type="GO" id="GO:0003700">
    <property type="term" value="F:DNA-binding transcription factor activity"/>
    <property type="evidence" value="ECO:0007669"/>
    <property type="project" value="InterPro"/>
</dbReference>
<dbReference type="SUPFAM" id="SSF46785">
    <property type="entry name" value="Winged helix' DNA-binding domain"/>
    <property type="match status" value="1"/>
</dbReference>
<dbReference type="Gene3D" id="1.10.10.10">
    <property type="entry name" value="Winged helix-like DNA-binding domain superfamily/Winged helix DNA-binding domain"/>
    <property type="match status" value="1"/>
</dbReference>
<evidence type="ECO:0000256" key="4">
    <source>
        <dbReference type="ARBA" id="ARBA00023163"/>
    </source>
</evidence>
<reference evidence="6 7" key="1">
    <citation type="submission" date="2019-03" db="EMBL/GenBank/DDBJ databases">
        <title>Genomic Encyclopedia of Type Strains, Phase IV (KMG-IV): sequencing the most valuable type-strain genomes for metagenomic binning, comparative biology and taxonomic classification.</title>
        <authorList>
            <person name="Goeker M."/>
        </authorList>
    </citation>
    <scope>NUCLEOTIDE SEQUENCE [LARGE SCALE GENOMIC DNA]</scope>
    <source>
        <strain evidence="6 7">DSM 5604</strain>
    </source>
</reference>
<keyword evidence="7" id="KW-1185">Reference proteome</keyword>
<evidence type="ECO:0000256" key="2">
    <source>
        <dbReference type="ARBA" id="ARBA00023015"/>
    </source>
</evidence>
<gene>
    <name evidence="6" type="ORF">C8D85_0295</name>
</gene>
<dbReference type="OrthoDB" id="9815676at2"/>
<comment type="caution">
    <text evidence="6">The sequence shown here is derived from an EMBL/GenBank/DDBJ whole genome shotgun (WGS) entry which is preliminary data.</text>
</comment>
<dbReference type="GO" id="GO:0006351">
    <property type="term" value="P:DNA-templated transcription"/>
    <property type="evidence" value="ECO:0007669"/>
    <property type="project" value="TreeGrafter"/>
</dbReference>
<evidence type="ECO:0000259" key="5">
    <source>
        <dbReference type="PROSITE" id="PS50931"/>
    </source>
</evidence>
<evidence type="ECO:0000313" key="6">
    <source>
        <dbReference type="EMBL" id="TDR14943.1"/>
    </source>
</evidence>
<keyword evidence="2" id="KW-0805">Transcription regulation</keyword>
<sequence length="321" mass="36005">MNKIKCFYGAVGAVSTKLSKKDLSNLNAFCSVERLRSFTQAANELGITTSALSHSIKNLEQRLGVKLLNRTSRTVAPTDAGANLARRLEIGFKEIGLALNDVNQYRDRPFGKLRLSVLTDSARLILGKYLPRFLSEYPDVELEVSVDDHMMDIVGEGYDAGIRFGGTVPEDFVAAKLGTELKWVTVASPKYLFEHPAPDTPEDLYQHVCIRLRNGRGEVFKWDFERNGEQRIIDPRSNICVNETALSIELSLAGTGITYCLEELIKPYLKSGELVLVLPDWCTFEPPMFLYYPGHRQVPQGLRELIATLREEIDFDIASSL</sequence>
<name>A0A4R6XD90_9GAMM</name>
<keyword evidence="4" id="KW-0804">Transcription</keyword>
<comment type="similarity">
    <text evidence="1">Belongs to the LysR transcriptional regulatory family.</text>
</comment>
<dbReference type="GO" id="GO:0043565">
    <property type="term" value="F:sequence-specific DNA binding"/>
    <property type="evidence" value="ECO:0007669"/>
    <property type="project" value="TreeGrafter"/>
</dbReference>
<evidence type="ECO:0000256" key="3">
    <source>
        <dbReference type="ARBA" id="ARBA00023125"/>
    </source>
</evidence>
<dbReference type="InterPro" id="IPR058163">
    <property type="entry name" value="LysR-type_TF_proteobact-type"/>
</dbReference>
<accession>A0A4R6XD90</accession>
<keyword evidence="3" id="KW-0238">DNA-binding</keyword>
<feature type="domain" description="HTH lysR-type" evidence="5">
    <location>
        <begin position="22"/>
        <end position="78"/>
    </location>
</feature>
<dbReference type="Pfam" id="PF03466">
    <property type="entry name" value="LysR_substrate"/>
    <property type="match status" value="1"/>
</dbReference>
<dbReference type="Pfam" id="PF00126">
    <property type="entry name" value="HTH_1"/>
    <property type="match status" value="1"/>
</dbReference>
<dbReference type="PANTHER" id="PTHR30537">
    <property type="entry name" value="HTH-TYPE TRANSCRIPTIONAL REGULATOR"/>
    <property type="match status" value="1"/>
</dbReference>
<dbReference type="InterPro" id="IPR036390">
    <property type="entry name" value="WH_DNA-bd_sf"/>
</dbReference>
<dbReference type="InterPro" id="IPR005119">
    <property type="entry name" value="LysR_subst-bd"/>
</dbReference>
<protein>
    <submittedName>
        <fullName evidence="6">LysR family transcriptional regulator</fullName>
    </submittedName>
</protein>
<dbReference type="PROSITE" id="PS50931">
    <property type="entry name" value="HTH_LYSR"/>
    <property type="match status" value="1"/>
</dbReference>
<evidence type="ECO:0000313" key="7">
    <source>
        <dbReference type="Proteomes" id="UP000295729"/>
    </source>
</evidence>
<proteinExistence type="inferred from homology"/>
<evidence type="ECO:0000256" key="1">
    <source>
        <dbReference type="ARBA" id="ARBA00009437"/>
    </source>
</evidence>
<dbReference type="PANTHER" id="PTHR30537:SF1">
    <property type="entry name" value="HTH-TYPE TRANSCRIPTIONAL REGULATOR PGRR"/>
    <property type="match status" value="1"/>
</dbReference>
<dbReference type="PRINTS" id="PR00039">
    <property type="entry name" value="HTHLYSR"/>
</dbReference>
<dbReference type="SUPFAM" id="SSF53850">
    <property type="entry name" value="Periplasmic binding protein-like II"/>
    <property type="match status" value="1"/>
</dbReference>
<dbReference type="FunFam" id="1.10.10.10:FF:000001">
    <property type="entry name" value="LysR family transcriptional regulator"/>
    <property type="match status" value="1"/>
</dbReference>